<feature type="transmembrane region" description="Helical" evidence="2">
    <location>
        <begin position="368"/>
        <end position="401"/>
    </location>
</feature>
<keyword evidence="2" id="KW-1133">Transmembrane helix</keyword>
<evidence type="ECO:0000313" key="4">
    <source>
        <dbReference type="Proteomes" id="UP000095210"/>
    </source>
</evidence>
<dbReference type="KEGG" id="ahm:TL08_02070"/>
<sequence length="652" mass="67486">MRQIVGTGVVVVLAAIFALLLGLGGAAIAGGLVAVLGLVSASGGPLRADLRTLSWAGPAIVLIMAVGPLLDGPTAVLAVFLVVFGSGMLATLGRHYAVIGQTLAAATLVALTGGVSAQDGPMVLIGTGLVGLVLAVALRISNGRDDPSGPTRAIVAAALTDHEPGSLDYATRVWRSDGSPEWLGTILVGTAEYRAARAMLAVQAAQAEGVESERLTAILSDAESVAAELADAVRARACTGLPAMAKMDPAGRASRVYGDVELPESVDTIRVGLDRIRGAVVERVATRAPRRPNRAAVHRALGVLLAHLSFRSSLFRHALRCSLAVTAGMVAVLWLPDGSAAPLLLVLYAVLQPMLRDTMEEALQRTGLVVFVVAVIAVVAALLPWPGVLLPFVLGAMILLAPRMRGSLPLLLCCLLGLIVVARVIQEDRAVSALALNITAISAIGATIALLVGFLSYLVPGSVAPDVLGTLHKAVYAVRDLAAGAHGALETREGRRALRSANILALRRSQDLLALPARLEEAGPEAQQVVRRAASAVFALRAALAQIAFRPDEERGRALIAAVTAQRALDYESRQPTRVDLSSLAGPTLLVAPVLEATLVARSAIEEVRAVDWTEPSAFGAVDGVTLSSVSDRQETVDADSVPDSAAPVGED</sequence>
<dbReference type="EMBL" id="CP014859">
    <property type="protein sequence ID" value="AOS61252.1"/>
    <property type="molecule type" value="Genomic_DNA"/>
</dbReference>
<protein>
    <recommendedName>
        <fullName evidence="5">Fusaric acid resistance protein</fullName>
    </recommendedName>
</protein>
<evidence type="ECO:0008006" key="5">
    <source>
        <dbReference type="Google" id="ProtNLM"/>
    </source>
</evidence>
<evidence type="ECO:0000313" key="3">
    <source>
        <dbReference type="EMBL" id="AOS61252.1"/>
    </source>
</evidence>
<keyword evidence="2" id="KW-0812">Transmembrane</keyword>
<feature type="transmembrane region" description="Helical" evidence="2">
    <location>
        <begin position="407"/>
        <end position="425"/>
    </location>
</feature>
<dbReference type="Proteomes" id="UP000095210">
    <property type="component" value="Chromosome"/>
</dbReference>
<name>A0AAC9HKX6_9PSEU</name>
<dbReference type="AlphaFoldDB" id="A0AAC9HKX6"/>
<organism evidence="3 4">
    <name type="scientific">Actinoalloteichus hymeniacidonis</name>
    <dbReference type="NCBI Taxonomy" id="340345"/>
    <lineage>
        <taxon>Bacteria</taxon>
        <taxon>Bacillati</taxon>
        <taxon>Actinomycetota</taxon>
        <taxon>Actinomycetes</taxon>
        <taxon>Pseudonocardiales</taxon>
        <taxon>Pseudonocardiaceae</taxon>
        <taxon>Actinoalloteichus</taxon>
    </lineage>
</organism>
<feature type="transmembrane region" description="Helical" evidence="2">
    <location>
        <begin position="434"/>
        <end position="459"/>
    </location>
</feature>
<reference evidence="4" key="1">
    <citation type="submission" date="2016-03" db="EMBL/GenBank/DDBJ databases">
        <title>Complete genome sequence of the type strain Actinoalloteichus hymeniacidonis DSM 45092.</title>
        <authorList>
            <person name="Schaffert L."/>
            <person name="Albersmeier A."/>
            <person name="Winkler A."/>
            <person name="Kalinowski J."/>
            <person name="Zotchev S."/>
            <person name="Ruckert C."/>
        </authorList>
    </citation>
    <scope>NUCLEOTIDE SEQUENCE [LARGE SCALE GENOMIC DNA]</scope>
    <source>
        <strain evidence="4">HPA177(T) (DSM 45092(T))</strain>
    </source>
</reference>
<accession>A0AAC9HKX6</accession>
<keyword evidence="2" id="KW-0472">Membrane</keyword>
<dbReference type="RefSeq" id="WP_157420902.1">
    <property type="nucleotide sequence ID" value="NZ_CP014859.1"/>
</dbReference>
<gene>
    <name evidence="3" type="ORF">TL08_02070</name>
</gene>
<feature type="transmembrane region" description="Helical" evidence="2">
    <location>
        <begin position="57"/>
        <end position="84"/>
    </location>
</feature>
<evidence type="ECO:0000256" key="1">
    <source>
        <dbReference type="SAM" id="MobiDB-lite"/>
    </source>
</evidence>
<feature type="transmembrane region" description="Helical" evidence="2">
    <location>
        <begin position="96"/>
        <end position="116"/>
    </location>
</feature>
<feature type="region of interest" description="Disordered" evidence="1">
    <location>
        <begin position="630"/>
        <end position="652"/>
    </location>
</feature>
<evidence type="ECO:0000256" key="2">
    <source>
        <dbReference type="SAM" id="Phobius"/>
    </source>
</evidence>
<feature type="transmembrane region" description="Helical" evidence="2">
    <location>
        <begin position="122"/>
        <end position="140"/>
    </location>
</feature>
<keyword evidence="4" id="KW-1185">Reference proteome</keyword>
<proteinExistence type="predicted"/>